<keyword evidence="4" id="KW-1185">Reference proteome</keyword>
<proteinExistence type="predicted"/>
<feature type="region of interest" description="Disordered" evidence="1">
    <location>
        <begin position="640"/>
        <end position="705"/>
    </location>
</feature>
<evidence type="ECO:0000256" key="2">
    <source>
        <dbReference type="SAM" id="SignalP"/>
    </source>
</evidence>
<protein>
    <recommendedName>
        <fullName evidence="5">C2H2-type domain-containing protein</fullName>
    </recommendedName>
</protein>
<feature type="compositionally biased region" description="Basic and acidic residues" evidence="1">
    <location>
        <begin position="434"/>
        <end position="452"/>
    </location>
</feature>
<evidence type="ECO:0008006" key="5">
    <source>
        <dbReference type="Google" id="ProtNLM"/>
    </source>
</evidence>
<dbReference type="EMBL" id="LSRX01000206">
    <property type="protein sequence ID" value="OLQ04586.1"/>
    <property type="molecule type" value="Genomic_DNA"/>
</dbReference>
<dbReference type="PROSITE" id="PS51257">
    <property type="entry name" value="PROKAR_LIPOPROTEIN"/>
    <property type="match status" value="1"/>
</dbReference>
<organism evidence="3 4">
    <name type="scientific">Symbiodinium microadriaticum</name>
    <name type="common">Dinoflagellate</name>
    <name type="synonym">Zooxanthella microadriatica</name>
    <dbReference type="NCBI Taxonomy" id="2951"/>
    <lineage>
        <taxon>Eukaryota</taxon>
        <taxon>Sar</taxon>
        <taxon>Alveolata</taxon>
        <taxon>Dinophyceae</taxon>
        <taxon>Suessiales</taxon>
        <taxon>Symbiodiniaceae</taxon>
        <taxon>Symbiodinium</taxon>
    </lineage>
</organism>
<dbReference type="Proteomes" id="UP000186817">
    <property type="component" value="Unassembled WGS sequence"/>
</dbReference>
<feature type="region of interest" description="Disordered" evidence="1">
    <location>
        <begin position="433"/>
        <end position="461"/>
    </location>
</feature>
<accession>A0A1Q9EAY0</accession>
<feature type="region of interest" description="Disordered" evidence="1">
    <location>
        <begin position="348"/>
        <end position="369"/>
    </location>
</feature>
<feature type="region of interest" description="Disordered" evidence="1">
    <location>
        <begin position="944"/>
        <end position="969"/>
    </location>
</feature>
<feature type="compositionally biased region" description="Basic and acidic residues" evidence="1">
    <location>
        <begin position="646"/>
        <end position="658"/>
    </location>
</feature>
<keyword evidence="2" id="KW-0732">Signal</keyword>
<sequence length="1298" mass="144535">MAQPRLIYMFDMANLVVLLVGGLIPLGMSAACVPCLQKFGTNATRCHLQGGTHDEHLEMTIPHDTSEDAPAAPIGVHYYATTTERTQAEGHDPEGPLRGDPVQHFRGNIQYTIREYWDVVNLTENTSEAYESITNRPQHGEHDPDELEPGRRVQYLREPAHYTNQYYEQGIIQPAGHDSVEPGPDRREQYHREPTHDMNQHYENAEAAGLPQKETHRDGEVVTLMQTMPRNNAWYAFLQALRGKLEEATCTEKIQMAGDLLRLVHWHCTNAADGYLLGHMGGMTGEITALLVVALGSGDYEEGATMTATTAGAWAEAERFLEQHAGSPRTRGRRIGDQPPCIMNIHKPVPTATPNTSHGSDTEHGGTSNKKRCLEVKIYERGGDAAADDTADASCHAGTEIERVHGKEAVRMLMERWFGEEGLLLYAQTDEEEGLGHEVKAPLNEEDKPKETEEPDETSHLGLTLVLHSTIAMATRDGLAREYEAIEVRISRDQLGRLRREGWTQQEQSSALYVRVQARNDGDYSDRFPEMMEELDLPVDVNLSPACLPAACPVLTWIEAEMWDRFVDWFEGEIGAVSVEGLGADHGNRRETHYQEQVTTTRRTTHLFGDYEYLGNSGGCSLLDAHGGAGTQLGGSFERWQAQSTKAKDAQNEREIQRRQMGTTNGQHKGRKGATTSNRGNEAIGHSRATSSWEDSGPSGAASGAIRSDECEIDIVQATTRWLRLMGLRGPGEYSLEPSNAILKSRQRTMRRELGVMGDANLAVMYRGLMRLMGMLFIECARILMQVQDDRLRAHETVDVEVDADEDEESIYMQTRLTSQSTTWTNLLQQLINMADTDMQRHRGLLGGLHRRIRDSLYLSTTKGSQLEATLIATGCNEESSVVEACDTEDNDSEMVEKWWSKLKHHMDLGNADSDSQGCLATTSGALAIPEHSAAEIERWENERQSLAVEDSEDEQLRARAKEEEDQDKADEMLYQSHVSARLRDWEAWVVLNTPNTVKRRRLNIAVQPGMPLAPNQGQMVETTSVEIPSGSSDFHVVMFTSLTEEPVQQSDEQAPSGGTGAPSGDNLDINGGVFDRAFEAWKEGRLSDELVHSIFGEDWLFLFGVTKHGVEDDTMPPPPRVLVRISIEEWVYQEHRVCQQNLWRHNLTTAEYYLEGLVLDIGSTLWWKGIWCWTLMSRRAVITKVSIGEWMTEMEMALGRDAEDYSPYAAGSSPSYREALLSRSDLHPDLQPELSEGIETQRLDIDKDPGAPGSGEVAEDSTAEATAQLAQAADDMTQPGTSSVGRMLNVQLSAVGL</sequence>
<comment type="caution">
    <text evidence="3">The sequence shown here is derived from an EMBL/GenBank/DDBJ whole genome shotgun (WGS) entry which is preliminary data.</text>
</comment>
<feature type="region of interest" description="Disordered" evidence="1">
    <location>
        <begin position="1237"/>
        <end position="1284"/>
    </location>
</feature>
<evidence type="ECO:0000313" key="4">
    <source>
        <dbReference type="Proteomes" id="UP000186817"/>
    </source>
</evidence>
<name>A0A1Q9EAY0_SYMMI</name>
<feature type="compositionally biased region" description="Low complexity" evidence="1">
    <location>
        <begin position="1264"/>
        <end position="1279"/>
    </location>
</feature>
<evidence type="ECO:0000256" key="1">
    <source>
        <dbReference type="SAM" id="MobiDB-lite"/>
    </source>
</evidence>
<dbReference type="OrthoDB" id="419094at2759"/>
<feature type="signal peptide" evidence="2">
    <location>
        <begin position="1"/>
        <end position="29"/>
    </location>
</feature>
<feature type="compositionally biased region" description="Basic and acidic residues" evidence="1">
    <location>
        <begin position="1240"/>
        <end position="1250"/>
    </location>
</feature>
<feature type="region of interest" description="Disordered" evidence="1">
    <location>
        <begin position="1046"/>
        <end position="1067"/>
    </location>
</feature>
<gene>
    <name evidence="3" type="ORF">AK812_SmicGene12321</name>
</gene>
<reference evidence="3 4" key="1">
    <citation type="submission" date="2016-02" db="EMBL/GenBank/DDBJ databases">
        <title>Genome analysis of coral dinoflagellate symbionts highlights evolutionary adaptations to a symbiotic lifestyle.</title>
        <authorList>
            <person name="Aranda M."/>
            <person name="Li Y."/>
            <person name="Liew Y.J."/>
            <person name="Baumgarten S."/>
            <person name="Simakov O."/>
            <person name="Wilson M."/>
            <person name="Piel J."/>
            <person name="Ashoor H."/>
            <person name="Bougouffa S."/>
            <person name="Bajic V.B."/>
            <person name="Ryu T."/>
            <person name="Ravasi T."/>
            <person name="Bayer T."/>
            <person name="Micklem G."/>
            <person name="Kim H."/>
            <person name="Bhak J."/>
            <person name="Lajeunesse T.C."/>
            <person name="Voolstra C.R."/>
        </authorList>
    </citation>
    <scope>NUCLEOTIDE SEQUENCE [LARGE SCALE GENOMIC DNA]</scope>
    <source>
        <strain evidence="3 4">CCMP2467</strain>
    </source>
</reference>
<evidence type="ECO:0000313" key="3">
    <source>
        <dbReference type="EMBL" id="OLQ04586.1"/>
    </source>
</evidence>
<feature type="chain" id="PRO_5013226227" description="C2H2-type domain-containing protein" evidence="2">
    <location>
        <begin position="30"/>
        <end position="1298"/>
    </location>
</feature>